<dbReference type="Proteomes" id="UP001066276">
    <property type="component" value="Chromosome 1_2"/>
</dbReference>
<reference evidence="2" key="1">
    <citation type="journal article" date="2022" name="bioRxiv">
        <title>Sequencing and chromosome-scale assembly of the giantPleurodeles waltlgenome.</title>
        <authorList>
            <person name="Brown T."/>
            <person name="Elewa A."/>
            <person name="Iarovenko S."/>
            <person name="Subramanian E."/>
            <person name="Araus A.J."/>
            <person name="Petzold A."/>
            <person name="Susuki M."/>
            <person name="Suzuki K.-i.T."/>
            <person name="Hayashi T."/>
            <person name="Toyoda A."/>
            <person name="Oliveira C."/>
            <person name="Osipova E."/>
            <person name="Leigh N.D."/>
            <person name="Simon A."/>
            <person name="Yun M.H."/>
        </authorList>
    </citation>
    <scope>NUCLEOTIDE SEQUENCE</scope>
    <source>
        <strain evidence="2">20211129_DDA</strain>
        <tissue evidence="2">Liver</tissue>
    </source>
</reference>
<sequence length="244" mass="27393">MAHYAEDDFYQQEAEEPYDNQMKERLVQALGHHVQESVNQALIEALKPFTQPLVHFGQRELMSGPSDARVPDTAIAGMNRTQRGSGGPKSSAAILSQMASSVLRDHEYEQDMFEIPSGLHSQNILSQEDSQSSAAHTSDSERSCDESKKSGKRKRKSHHAADETLVHENLFFDPESIIHPRSTEWIPSVEVAQYVQDTLRKGFDKDVHSTLRSECPCPSLLGKVDDTPELDPSMATLRYSQRKD</sequence>
<dbReference type="AlphaFoldDB" id="A0AAV7WBE5"/>
<evidence type="ECO:0000313" key="3">
    <source>
        <dbReference type="Proteomes" id="UP001066276"/>
    </source>
</evidence>
<name>A0AAV7WBE5_PLEWA</name>
<dbReference type="EMBL" id="JANPWB010000002">
    <property type="protein sequence ID" value="KAJ1211368.1"/>
    <property type="molecule type" value="Genomic_DNA"/>
</dbReference>
<accession>A0AAV7WBE5</accession>
<feature type="compositionally biased region" description="Basic and acidic residues" evidence="1">
    <location>
        <begin position="138"/>
        <end position="149"/>
    </location>
</feature>
<protein>
    <submittedName>
        <fullName evidence="2">Uncharacterized protein</fullName>
    </submittedName>
</protein>
<evidence type="ECO:0000256" key="1">
    <source>
        <dbReference type="SAM" id="MobiDB-lite"/>
    </source>
</evidence>
<feature type="compositionally biased region" description="Polar residues" evidence="1">
    <location>
        <begin position="125"/>
        <end position="137"/>
    </location>
</feature>
<gene>
    <name evidence="2" type="ORF">NDU88_006728</name>
</gene>
<comment type="caution">
    <text evidence="2">The sequence shown here is derived from an EMBL/GenBank/DDBJ whole genome shotgun (WGS) entry which is preliminary data.</text>
</comment>
<feature type="region of interest" description="Disordered" evidence="1">
    <location>
        <begin position="221"/>
        <end position="244"/>
    </location>
</feature>
<feature type="region of interest" description="Disordered" evidence="1">
    <location>
        <begin position="125"/>
        <end position="161"/>
    </location>
</feature>
<keyword evidence="3" id="KW-1185">Reference proteome</keyword>
<evidence type="ECO:0000313" key="2">
    <source>
        <dbReference type="EMBL" id="KAJ1211368.1"/>
    </source>
</evidence>
<organism evidence="2 3">
    <name type="scientific">Pleurodeles waltl</name>
    <name type="common">Iberian ribbed newt</name>
    <dbReference type="NCBI Taxonomy" id="8319"/>
    <lineage>
        <taxon>Eukaryota</taxon>
        <taxon>Metazoa</taxon>
        <taxon>Chordata</taxon>
        <taxon>Craniata</taxon>
        <taxon>Vertebrata</taxon>
        <taxon>Euteleostomi</taxon>
        <taxon>Amphibia</taxon>
        <taxon>Batrachia</taxon>
        <taxon>Caudata</taxon>
        <taxon>Salamandroidea</taxon>
        <taxon>Salamandridae</taxon>
        <taxon>Pleurodelinae</taxon>
        <taxon>Pleurodeles</taxon>
    </lineage>
</organism>
<proteinExistence type="predicted"/>